<comment type="similarity">
    <text evidence="1 3">Belongs to the short-chain dehydrogenases/reductases (SDR) family.</text>
</comment>
<comment type="caution">
    <text evidence="5">The sequence shown here is derived from an EMBL/GenBank/DDBJ whole genome shotgun (WGS) entry which is preliminary data.</text>
</comment>
<dbReference type="Pfam" id="PF00106">
    <property type="entry name" value="adh_short"/>
    <property type="match status" value="1"/>
</dbReference>
<dbReference type="AlphaFoldDB" id="A0A098SAQ5"/>
<evidence type="ECO:0000259" key="4">
    <source>
        <dbReference type="SMART" id="SM00822"/>
    </source>
</evidence>
<dbReference type="PRINTS" id="PR00080">
    <property type="entry name" value="SDRFAMILY"/>
</dbReference>
<keyword evidence="6" id="KW-1185">Reference proteome</keyword>
<dbReference type="InterPro" id="IPR002347">
    <property type="entry name" value="SDR_fam"/>
</dbReference>
<evidence type="ECO:0000313" key="5">
    <source>
        <dbReference type="EMBL" id="KGE89221.1"/>
    </source>
</evidence>
<evidence type="ECO:0000256" key="2">
    <source>
        <dbReference type="ARBA" id="ARBA00023002"/>
    </source>
</evidence>
<dbReference type="OrthoDB" id="822355at2"/>
<dbReference type="EMBL" id="JPOS01000012">
    <property type="protein sequence ID" value="KGE89221.1"/>
    <property type="molecule type" value="Genomic_DNA"/>
</dbReference>
<dbReference type="InterPro" id="IPR020904">
    <property type="entry name" value="Sc_DH/Rdtase_CS"/>
</dbReference>
<dbReference type="STRING" id="1524460.IX84_05585"/>
<reference evidence="5 6" key="1">
    <citation type="journal article" date="2014" name="Int. J. Syst. Evol. Microbiol.">
        <title>Phaeodactylibacter xiamenensis gen. nov., sp. nov., a member of the family Saprospiraceae isolated from the marine alga Phaeodactylum tricornutum.</title>
        <authorList>
            <person name="Chen Z.Jr."/>
            <person name="Lei X."/>
            <person name="Lai Q."/>
            <person name="Li Y."/>
            <person name="Zhang B."/>
            <person name="Zhang J."/>
            <person name="Zhang H."/>
            <person name="Yang L."/>
            <person name="Zheng W."/>
            <person name="Tian Y."/>
            <person name="Yu Z."/>
            <person name="Xu H.Jr."/>
            <person name="Zheng T."/>
        </authorList>
    </citation>
    <scope>NUCLEOTIDE SEQUENCE [LARGE SCALE GENOMIC DNA]</scope>
    <source>
        <strain evidence="5 6">KD52</strain>
    </source>
</reference>
<dbReference type="PROSITE" id="PS00061">
    <property type="entry name" value="ADH_SHORT"/>
    <property type="match status" value="1"/>
</dbReference>
<dbReference type="SMART" id="SM00822">
    <property type="entry name" value="PKS_KR"/>
    <property type="match status" value="1"/>
</dbReference>
<dbReference type="GO" id="GO:0016491">
    <property type="term" value="F:oxidoreductase activity"/>
    <property type="evidence" value="ECO:0007669"/>
    <property type="project" value="UniProtKB-KW"/>
</dbReference>
<dbReference type="InterPro" id="IPR057326">
    <property type="entry name" value="KR_dom"/>
</dbReference>
<dbReference type="PANTHER" id="PTHR44169:SF6">
    <property type="entry name" value="NADPH-DEPENDENT 1-ACYLDIHYDROXYACETONE PHOSPHATE REDUCTASE"/>
    <property type="match status" value="1"/>
</dbReference>
<dbReference type="InterPro" id="IPR036291">
    <property type="entry name" value="NAD(P)-bd_dom_sf"/>
</dbReference>
<dbReference type="PANTHER" id="PTHR44169">
    <property type="entry name" value="NADPH-DEPENDENT 1-ACYLDIHYDROXYACETONE PHOSPHATE REDUCTASE"/>
    <property type="match status" value="1"/>
</dbReference>
<dbReference type="SUPFAM" id="SSF51735">
    <property type="entry name" value="NAD(P)-binding Rossmann-fold domains"/>
    <property type="match status" value="1"/>
</dbReference>
<dbReference type="Proteomes" id="UP000029736">
    <property type="component" value="Unassembled WGS sequence"/>
</dbReference>
<gene>
    <name evidence="5" type="ORF">IX84_05585</name>
</gene>
<sequence>MSKVILITGASSGLGKALARELSHQGHTVFGTSRSPGGDQGNIRMITMDVQDEASVASGVEQVLAEAGRLDVVVNNAGIGIAGPLEDCSMEEVQRVMNTNVLGVIRVCKAALPIMRAQGQGQIFTISSIGAKVGLPYRSVYCASKAAVDLITESLRLEMRGLGIQITGIHAGDIRTNINANRIKAYDPNGPYAKSFERAYRIIDQEVEEGLPAEVVAKTIARRINRGHLHPFYAIGKPLQRLSLILKRLLPGAWFERLIARYSGV</sequence>
<dbReference type="PRINTS" id="PR00081">
    <property type="entry name" value="GDHRDH"/>
</dbReference>
<evidence type="ECO:0000256" key="1">
    <source>
        <dbReference type="ARBA" id="ARBA00006484"/>
    </source>
</evidence>
<accession>A0A098SAQ5</accession>
<feature type="domain" description="Ketoreductase" evidence="4">
    <location>
        <begin position="3"/>
        <end position="169"/>
    </location>
</feature>
<evidence type="ECO:0000256" key="3">
    <source>
        <dbReference type="RuleBase" id="RU000363"/>
    </source>
</evidence>
<keyword evidence="2" id="KW-0560">Oxidoreductase</keyword>
<evidence type="ECO:0000313" key="6">
    <source>
        <dbReference type="Proteomes" id="UP000029736"/>
    </source>
</evidence>
<proteinExistence type="inferred from homology"/>
<dbReference type="Gene3D" id="3.40.50.720">
    <property type="entry name" value="NAD(P)-binding Rossmann-like Domain"/>
    <property type="match status" value="1"/>
</dbReference>
<protein>
    <recommendedName>
        <fullName evidence="4">Ketoreductase domain-containing protein</fullName>
    </recommendedName>
</protein>
<dbReference type="CDD" id="cd05374">
    <property type="entry name" value="17beta-HSD-like_SDR_c"/>
    <property type="match status" value="1"/>
</dbReference>
<dbReference type="RefSeq" id="WP_044217165.1">
    <property type="nucleotide sequence ID" value="NZ_CAKZLC010000398.1"/>
</dbReference>
<name>A0A098SAQ5_9BACT</name>
<organism evidence="5 6">
    <name type="scientific">Phaeodactylibacter xiamenensis</name>
    <dbReference type="NCBI Taxonomy" id="1524460"/>
    <lineage>
        <taxon>Bacteria</taxon>
        <taxon>Pseudomonadati</taxon>
        <taxon>Bacteroidota</taxon>
        <taxon>Saprospiria</taxon>
        <taxon>Saprospirales</taxon>
        <taxon>Haliscomenobacteraceae</taxon>
        <taxon>Phaeodactylibacter</taxon>
    </lineage>
</organism>